<sequence length="494" mass="51839">MNVGHVSSAGAVSHDTPLLVLPVHESRDHKAEVLAPAGLSEVISGVCPAEDLKHKPGESALVYLKEGGGPRRVLLLGAGKPWEFDLEARRRFSGHAVRAAESVGVSALTVYLGSDMSADSAQAATEGAVLAAWRFTEMKSPDEGDARVDVVDFDVMVDPDDMDAGQTGVEAGGAVGRAANFARTLQSRPGNVATPSHLADEASRMADERGLEVTVLGPEELEAERMHALLSVAQGSDQEPRLIVLRHNGGPDGEAPLVLVGKGLTFDAGGISIKPAVGMEDMIFDMSGGAAVIGAMQAVGELNVPLNVVGIVPSSENLLNGRAMKPGDIIGSREGKTIEVVNTDAEGRLILADALSYAQTFNPSAIVDCATLTGSVVIALGHHAAAVFSTDDDLIEELRDAGDRSGERCWPLPLWDDYRRQIDSQVADLVNVGGRAGGSVTAACFLKEFVGECRWAHLDIAGTAYGEGKLSYQRKGAAGFPTRLLVDWVRSRAG</sequence>
<evidence type="ECO:0000256" key="6">
    <source>
        <dbReference type="ARBA" id="ARBA00022801"/>
    </source>
</evidence>
<dbReference type="InterPro" id="IPR000819">
    <property type="entry name" value="Peptidase_M17_C"/>
</dbReference>
<dbReference type="AlphaFoldDB" id="A0A381PS78"/>
<dbReference type="GO" id="GO:0030145">
    <property type="term" value="F:manganese ion binding"/>
    <property type="evidence" value="ECO:0007669"/>
    <property type="project" value="InterPro"/>
</dbReference>
<dbReference type="Pfam" id="PF02789">
    <property type="entry name" value="Peptidase_M17_N"/>
    <property type="match status" value="1"/>
</dbReference>
<dbReference type="EC" id="3.4.11.1" evidence="3"/>
<dbReference type="PRINTS" id="PR00481">
    <property type="entry name" value="LAMNOPPTDASE"/>
</dbReference>
<proteinExistence type="inferred from homology"/>
<accession>A0A381PS78</accession>
<comment type="similarity">
    <text evidence="2">Belongs to the peptidase M17 family.</text>
</comment>
<dbReference type="InterPro" id="IPR043472">
    <property type="entry name" value="Macro_dom-like"/>
</dbReference>
<dbReference type="SUPFAM" id="SSF52949">
    <property type="entry name" value="Macro domain-like"/>
    <property type="match status" value="1"/>
</dbReference>
<dbReference type="NCBIfam" id="NF002073">
    <property type="entry name" value="PRK00913.1-2"/>
    <property type="match status" value="1"/>
</dbReference>
<dbReference type="GO" id="GO:0070006">
    <property type="term" value="F:metalloaminopeptidase activity"/>
    <property type="evidence" value="ECO:0007669"/>
    <property type="project" value="InterPro"/>
</dbReference>
<organism evidence="8">
    <name type="scientific">marine metagenome</name>
    <dbReference type="NCBI Taxonomy" id="408172"/>
    <lineage>
        <taxon>unclassified sequences</taxon>
        <taxon>metagenomes</taxon>
        <taxon>ecological metagenomes</taxon>
    </lineage>
</organism>
<dbReference type="Gene3D" id="3.40.220.10">
    <property type="entry name" value="Leucine Aminopeptidase, subunit E, domain 1"/>
    <property type="match status" value="1"/>
</dbReference>
<keyword evidence="6" id="KW-0378">Hydrolase</keyword>
<dbReference type="EMBL" id="UINC01001046">
    <property type="protein sequence ID" value="SUZ68879.1"/>
    <property type="molecule type" value="Genomic_DNA"/>
</dbReference>
<evidence type="ECO:0000256" key="3">
    <source>
        <dbReference type="ARBA" id="ARBA00012565"/>
    </source>
</evidence>
<keyword evidence="5" id="KW-0645">Protease</keyword>
<dbReference type="InterPro" id="IPR011356">
    <property type="entry name" value="Leucine_aapep/pepB"/>
</dbReference>
<comment type="catalytic activity">
    <reaction evidence="1">
        <text>Release of an N-terminal amino acid, Xaa-|-Yaa-, in which Xaa is preferably Leu, but may be other amino acids including Pro although not Arg or Lys, and Yaa may be Pro. Amino acid amides and methyl esters are also readily hydrolyzed, but rates on arylamides are exceedingly low.</text>
        <dbReference type="EC" id="3.4.11.1"/>
    </reaction>
</comment>
<dbReference type="PROSITE" id="PS00631">
    <property type="entry name" value="CYTOSOL_AP"/>
    <property type="match status" value="1"/>
</dbReference>
<dbReference type="Gene3D" id="3.40.630.10">
    <property type="entry name" value="Zn peptidases"/>
    <property type="match status" value="1"/>
</dbReference>
<dbReference type="PANTHER" id="PTHR11963:SF23">
    <property type="entry name" value="CYTOSOL AMINOPEPTIDASE"/>
    <property type="match status" value="1"/>
</dbReference>
<evidence type="ECO:0000256" key="2">
    <source>
        <dbReference type="ARBA" id="ARBA00009528"/>
    </source>
</evidence>
<evidence type="ECO:0000256" key="4">
    <source>
        <dbReference type="ARBA" id="ARBA00022438"/>
    </source>
</evidence>
<dbReference type="GO" id="GO:0006508">
    <property type="term" value="P:proteolysis"/>
    <property type="evidence" value="ECO:0007669"/>
    <property type="project" value="UniProtKB-KW"/>
</dbReference>
<dbReference type="CDD" id="cd00433">
    <property type="entry name" value="Peptidase_M17"/>
    <property type="match status" value="1"/>
</dbReference>
<reference evidence="8" key="1">
    <citation type="submission" date="2018-05" db="EMBL/GenBank/DDBJ databases">
        <authorList>
            <person name="Lanie J.A."/>
            <person name="Ng W.-L."/>
            <person name="Kazmierczak K.M."/>
            <person name="Andrzejewski T.M."/>
            <person name="Davidsen T.M."/>
            <person name="Wayne K.J."/>
            <person name="Tettelin H."/>
            <person name="Glass J.I."/>
            <person name="Rusch D."/>
            <person name="Podicherti R."/>
            <person name="Tsui H.-C.T."/>
            <person name="Winkler M.E."/>
        </authorList>
    </citation>
    <scope>NUCLEOTIDE SEQUENCE</scope>
</reference>
<dbReference type="GO" id="GO:0005737">
    <property type="term" value="C:cytoplasm"/>
    <property type="evidence" value="ECO:0007669"/>
    <property type="project" value="InterPro"/>
</dbReference>
<dbReference type="PANTHER" id="PTHR11963">
    <property type="entry name" value="LEUCINE AMINOPEPTIDASE-RELATED"/>
    <property type="match status" value="1"/>
</dbReference>
<feature type="domain" description="Cytosol aminopeptidase" evidence="7">
    <location>
        <begin position="342"/>
        <end position="349"/>
    </location>
</feature>
<dbReference type="NCBIfam" id="NF002074">
    <property type="entry name" value="PRK00913.1-4"/>
    <property type="match status" value="1"/>
</dbReference>
<evidence type="ECO:0000256" key="5">
    <source>
        <dbReference type="ARBA" id="ARBA00022670"/>
    </source>
</evidence>
<evidence type="ECO:0000259" key="7">
    <source>
        <dbReference type="PROSITE" id="PS00631"/>
    </source>
</evidence>
<protein>
    <recommendedName>
        <fullName evidence="3">leucyl aminopeptidase</fullName>
        <ecNumber evidence="3">3.4.11.1</ecNumber>
    </recommendedName>
</protein>
<gene>
    <name evidence="8" type="ORF">METZ01_LOCUS21733</name>
</gene>
<dbReference type="InterPro" id="IPR008283">
    <property type="entry name" value="Peptidase_M17_N"/>
</dbReference>
<dbReference type="SUPFAM" id="SSF53187">
    <property type="entry name" value="Zn-dependent exopeptidases"/>
    <property type="match status" value="1"/>
</dbReference>
<evidence type="ECO:0000313" key="8">
    <source>
        <dbReference type="EMBL" id="SUZ68879.1"/>
    </source>
</evidence>
<name>A0A381PS78_9ZZZZ</name>
<dbReference type="Pfam" id="PF00883">
    <property type="entry name" value="Peptidase_M17"/>
    <property type="match status" value="1"/>
</dbReference>
<keyword evidence="4" id="KW-0031">Aminopeptidase</keyword>
<dbReference type="HAMAP" id="MF_00181">
    <property type="entry name" value="Cytosol_peptidase_M17"/>
    <property type="match status" value="1"/>
</dbReference>
<dbReference type="InterPro" id="IPR023042">
    <property type="entry name" value="Peptidase_M17_leu_NH2_pept"/>
</dbReference>
<evidence type="ECO:0000256" key="1">
    <source>
        <dbReference type="ARBA" id="ARBA00000135"/>
    </source>
</evidence>